<evidence type="ECO:0000256" key="7">
    <source>
        <dbReference type="ARBA" id="ARBA00022723"/>
    </source>
</evidence>
<evidence type="ECO:0000256" key="12">
    <source>
        <dbReference type="ARBA" id="ARBA00023291"/>
    </source>
</evidence>
<evidence type="ECO:0000256" key="4">
    <source>
        <dbReference type="ARBA" id="ARBA00006605"/>
    </source>
</evidence>
<dbReference type="Pfam" id="PF14720">
    <property type="entry name" value="NiFe_hyd_SSU_C"/>
    <property type="match status" value="1"/>
</dbReference>
<evidence type="ECO:0000313" key="18">
    <source>
        <dbReference type="Proteomes" id="UP000049855"/>
    </source>
</evidence>
<feature type="binding site" evidence="13">
    <location>
        <position position="246"/>
    </location>
    <ligand>
        <name>[4Fe-4S] cluster</name>
        <dbReference type="ChEBI" id="CHEBI:49883"/>
        <label>2</label>
    </ligand>
</feature>
<dbReference type="GO" id="GO:0033748">
    <property type="term" value="F:hydrogenase (acceptor) activity"/>
    <property type="evidence" value="ECO:0007669"/>
    <property type="project" value="UniProtKB-EC"/>
</dbReference>
<dbReference type="GO" id="GO:0009375">
    <property type="term" value="C:ferredoxin hydrogenase complex"/>
    <property type="evidence" value="ECO:0007669"/>
    <property type="project" value="InterPro"/>
</dbReference>
<keyword evidence="12 13" id="KW-0003">3Fe-4S</keyword>
<dbReference type="Proteomes" id="UP000049855">
    <property type="component" value="Unassembled WGS sequence"/>
</dbReference>
<dbReference type="Pfam" id="PF01058">
    <property type="entry name" value="Oxidored_q6"/>
    <property type="match status" value="1"/>
</dbReference>
<feature type="coiled-coil region" evidence="14">
    <location>
        <begin position="358"/>
        <end position="385"/>
    </location>
</feature>
<proteinExistence type="inferred from homology"/>
<dbReference type="EMBL" id="CTRP01000003">
    <property type="protein sequence ID" value="CQR71068.1"/>
    <property type="molecule type" value="Genomic_DNA"/>
</dbReference>
<evidence type="ECO:0000259" key="16">
    <source>
        <dbReference type="Pfam" id="PF14720"/>
    </source>
</evidence>
<dbReference type="InterPro" id="IPR006137">
    <property type="entry name" value="NADH_UbQ_OxRdtase-like_20kDa"/>
</dbReference>
<evidence type="ECO:0000256" key="3">
    <source>
        <dbReference type="ARBA" id="ARBA00004196"/>
    </source>
</evidence>
<dbReference type="SUPFAM" id="SSF56770">
    <property type="entry name" value="HydA/Nqo6-like"/>
    <property type="match status" value="1"/>
</dbReference>
<evidence type="ECO:0000256" key="8">
    <source>
        <dbReference type="ARBA" id="ARBA00022729"/>
    </source>
</evidence>
<accession>A0A0U1KUF0</accession>
<comment type="subcellular location">
    <subcellularLocation>
        <location evidence="3">Cell envelope</location>
    </subcellularLocation>
</comment>
<evidence type="ECO:0000256" key="5">
    <source>
        <dbReference type="ARBA" id="ARBA00011771"/>
    </source>
</evidence>
<reference evidence="18" key="1">
    <citation type="submission" date="2015-03" db="EMBL/GenBank/DDBJ databases">
        <authorList>
            <person name="Nijsse Bart"/>
        </authorList>
    </citation>
    <scope>NUCLEOTIDE SEQUENCE [LARGE SCALE GENOMIC DNA]</scope>
</reference>
<comment type="cofactor">
    <cofactor evidence="2">
        <name>[4Fe-4S] cluster</name>
        <dbReference type="ChEBI" id="CHEBI:49883"/>
    </cofactor>
</comment>
<keyword evidence="8" id="KW-0732">Signal</keyword>
<dbReference type="RefSeq" id="WP_021169774.1">
    <property type="nucleotide sequence ID" value="NZ_CTRP01000003.1"/>
</dbReference>
<dbReference type="InterPro" id="IPR001821">
    <property type="entry name" value="NiFe_hydrogenase_ssu"/>
</dbReference>
<evidence type="ECO:0000256" key="14">
    <source>
        <dbReference type="SAM" id="Coils"/>
    </source>
</evidence>
<dbReference type="EC" id="1.12.99.6" evidence="17"/>
<comment type="cofactor">
    <cofactor evidence="1">
        <name>[3Fe-4S] cluster</name>
        <dbReference type="ChEBI" id="CHEBI:21137"/>
    </cofactor>
</comment>
<sequence length="411" mass="45350">MLTRREFLKLCTATVLTANLTDQLVPLMRHAFAEGKLTKPPVIWLELGSCTGNSISLDNAVNPTVYQVLTNMVDMRYHWLLNAAQGSEAVQMLLDTVEKDAGKFWLVIEGAVMTADNGRYNHVFMRGNQMVTGIAALQEIAPKAKHIIAVGTCACFGGPAAAYPNPGGAKGVWEVIKQPVINIPGCPANPDWMTGTFSHLIMYGLPELDSYNRPKLFFGQTIHDLCQRRQQFEDGIFASFPGESGCLYKVGCKGPITHADCPRRQWNHYVNWPVRAGAPCIGCANPGFPDSSMPFYNHLPDVQTPLGALNVKKFGAAAAGLGVAAVGAHLITGVVAKRIGKHWLDGTKPHEPDPPENIEQLKQELDDLIRQQNALISESKRLQRSEVKRKLPRSLRQKVVDFFRPGQKHRR</sequence>
<dbReference type="InterPro" id="IPR037024">
    <property type="entry name" value="NiFe_Hase_small_N_sf"/>
</dbReference>
<evidence type="ECO:0000256" key="9">
    <source>
        <dbReference type="ARBA" id="ARBA00023002"/>
    </source>
</evidence>
<keyword evidence="11 13" id="KW-0411">Iron-sulfur</keyword>
<evidence type="ECO:0000259" key="15">
    <source>
        <dbReference type="Pfam" id="PF01058"/>
    </source>
</evidence>
<feature type="domain" description="NADH:ubiquinone oxidoreductase-like 20kDa subunit" evidence="15">
    <location>
        <begin position="50"/>
        <end position="200"/>
    </location>
</feature>
<keyword evidence="6 13" id="KW-0004">4Fe-4S</keyword>
<keyword evidence="9 17" id="KW-0560">Oxidoreductase</keyword>
<feature type="binding site" evidence="13">
    <location>
        <position position="50"/>
    </location>
    <ligand>
        <name>[4Fe-4S] cluster</name>
        <dbReference type="ChEBI" id="CHEBI:49883"/>
        <label>1</label>
    </ligand>
</feature>
<dbReference type="GO" id="GO:0046872">
    <property type="term" value="F:metal ion binding"/>
    <property type="evidence" value="ECO:0007669"/>
    <property type="project" value="UniProtKB-KW"/>
</dbReference>
<dbReference type="GO" id="GO:0016020">
    <property type="term" value="C:membrane"/>
    <property type="evidence" value="ECO:0007669"/>
    <property type="project" value="TreeGrafter"/>
</dbReference>
<dbReference type="PRINTS" id="PR00614">
    <property type="entry name" value="NIHGNASESMLL"/>
</dbReference>
<dbReference type="InterPro" id="IPR027394">
    <property type="entry name" value="Cytochrome-c3_hydrogenase_C"/>
</dbReference>
<dbReference type="GO" id="GO:0009061">
    <property type="term" value="P:anaerobic respiration"/>
    <property type="evidence" value="ECO:0007669"/>
    <property type="project" value="TreeGrafter"/>
</dbReference>
<dbReference type="PROSITE" id="PS51318">
    <property type="entry name" value="TAT"/>
    <property type="match status" value="1"/>
</dbReference>
<evidence type="ECO:0000256" key="11">
    <source>
        <dbReference type="ARBA" id="ARBA00023014"/>
    </source>
</evidence>
<feature type="binding site" evidence="13">
    <location>
        <position position="223"/>
    </location>
    <ligand>
        <name>[4Fe-4S] cluster</name>
        <dbReference type="ChEBI" id="CHEBI:49883"/>
        <label>2</label>
    </ligand>
</feature>
<dbReference type="PANTHER" id="PTHR30013:SF7">
    <property type="entry name" value="HYDROGENASE-2 SMALL CHAIN"/>
    <property type="match status" value="1"/>
</dbReference>
<dbReference type="AlphaFoldDB" id="A0A0U1KUF0"/>
<keyword evidence="10 13" id="KW-0408">Iron</keyword>
<organism evidence="17 18">
    <name type="scientific">Sporomusa ovata</name>
    <dbReference type="NCBI Taxonomy" id="2378"/>
    <lineage>
        <taxon>Bacteria</taxon>
        <taxon>Bacillati</taxon>
        <taxon>Bacillota</taxon>
        <taxon>Negativicutes</taxon>
        <taxon>Selenomonadales</taxon>
        <taxon>Sporomusaceae</taxon>
        <taxon>Sporomusa</taxon>
    </lineage>
</organism>
<dbReference type="InterPro" id="IPR006311">
    <property type="entry name" value="TAT_signal"/>
</dbReference>
<evidence type="ECO:0000256" key="10">
    <source>
        <dbReference type="ARBA" id="ARBA00023004"/>
    </source>
</evidence>
<dbReference type="NCBIfam" id="TIGR00391">
    <property type="entry name" value="hydA"/>
    <property type="match status" value="1"/>
</dbReference>
<dbReference type="InterPro" id="IPR037148">
    <property type="entry name" value="NiFe-Hase_small_C_sf"/>
</dbReference>
<dbReference type="PANTHER" id="PTHR30013">
    <property type="entry name" value="NIFE / NIFESE HYDROGENASE SMALL SUBUNIT FAMILY MEMBER"/>
    <property type="match status" value="1"/>
</dbReference>
<evidence type="ECO:0000256" key="13">
    <source>
        <dbReference type="PIRSR" id="PIRSR000310-1"/>
    </source>
</evidence>
<dbReference type="GO" id="GO:0051539">
    <property type="term" value="F:4 iron, 4 sulfur cluster binding"/>
    <property type="evidence" value="ECO:0007669"/>
    <property type="project" value="UniProtKB-KW"/>
</dbReference>
<evidence type="ECO:0000256" key="1">
    <source>
        <dbReference type="ARBA" id="ARBA00001927"/>
    </source>
</evidence>
<keyword evidence="7 13" id="KW-0479">Metal-binding</keyword>
<dbReference type="GO" id="GO:0030313">
    <property type="term" value="C:cell envelope"/>
    <property type="evidence" value="ECO:0007669"/>
    <property type="project" value="UniProtKB-SubCell"/>
</dbReference>
<dbReference type="GO" id="GO:0051538">
    <property type="term" value="F:3 iron, 4 sulfur cluster binding"/>
    <property type="evidence" value="ECO:0007669"/>
    <property type="project" value="UniProtKB-KW"/>
</dbReference>
<dbReference type="Gene3D" id="4.10.480.10">
    <property type="entry name" value="Cytochrome-c3 hydrogenase, C-terminal domain"/>
    <property type="match status" value="1"/>
</dbReference>
<gene>
    <name evidence="17" type="ORF">SpAn4DRAFT_2046</name>
</gene>
<dbReference type="PIRSF" id="PIRSF000310">
    <property type="entry name" value="NiFe_hyd_ssu"/>
    <property type="match status" value="1"/>
</dbReference>
<name>A0A0U1KUF0_9FIRM</name>
<keyword evidence="14" id="KW-0175">Coiled coil</keyword>
<dbReference type="GO" id="GO:0044569">
    <property type="term" value="C:[Ni-Fe] hydrogenase complex"/>
    <property type="evidence" value="ECO:0007669"/>
    <property type="project" value="TreeGrafter"/>
</dbReference>
<protein>
    <submittedName>
        <fullName evidence="17">Uptake hydrogenase small subunit</fullName>
        <ecNumber evidence="17">1.12.99.6</ecNumber>
    </submittedName>
</protein>
<keyword evidence="18" id="KW-1185">Reference proteome</keyword>
<feature type="binding site" evidence="13">
    <location>
        <position position="280"/>
    </location>
    <ligand>
        <name>[3Fe-4S] cluster</name>
        <dbReference type="ChEBI" id="CHEBI:21137"/>
    </ligand>
</feature>
<feature type="binding site" evidence="13">
    <location>
        <position position="261"/>
    </location>
    <ligand>
        <name>[3Fe-4S] cluster</name>
        <dbReference type="ChEBI" id="CHEBI:21137"/>
    </ligand>
</feature>
<evidence type="ECO:0000313" key="17">
    <source>
        <dbReference type="EMBL" id="CQR71068.1"/>
    </source>
</evidence>
<feature type="binding site" evidence="13">
    <location>
        <position position="153"/>
    </location>
    <ligand>
        <name>[4Fe-4S] cluster</name>
        <dbReference type="ChEBI" id="CHEBI:49883"/>
        <label>1</label>
    </ligand>
</feature>
<feature type="binding site" evidence="13">
    <location>
        <position position="252"/>
    </location>
    <ligand>
        <name>[4Fe-4S] cluster</name>
        <dbReference type="ChEBI" id="CHEBI:49883"/>
        <label>2</label>
    </ligand>
</feature>
<evidence type="ECO:0000256" key="6">
    <source>
        <dbReference type="ARBA" id="ARBA00022485"/>
    </source>
</evidence>
<dbReference type="GO" id="GO:0009055">
    <property type="term" value="F:electron transfer activity"/>
    <property type="evidence" value="ECO:0007669"/>
    <property type="project" value="TreeGrafter"/>
</dbReference>
<comment type="subunit">
    <text evidence="5">Heterodimer of a large and a small subunit.</text>
</comment>
<dbReference type="Gene3D" id="3.40.50.700">
    <property type="entry name" value="NADH:ubiquinone oxidoreductase-like, 20kDa subunit"/>
    <property type="match status" value="1"/>
</dbReference>
<feature type="binding site" evidence="13">
    <location>
        <position position="186"/>
    </location>
    <ligand>
        <name>[4Fe-4S] cluster</name>
        <dbReference type="ChEBI" id="CHEBI:49883"/>
        <label>1</label>
    </ligand>
</feature>
<dbReference type="GO" id="GO:0008901">
    <property type="term" value="F:ferredoxin hydrogenase activity"/>
    <property type="evidence" value="ECO:0007669"/>
    <property type="project" value="InterPro"/>
</dbReference>
<feature type="domain" description="Cytochrome-c3 hydrogenase C-terminal" evidence="16">
    <location>
        <begin position="218"/>
        <end position="296"/>
    </location>
</feature>
<feature type="binding site" evidence="13">
    <location>
        <position position="226"/>
    </location>
    <ligand>
        <name>[4Fe-4S] cluster</name>
        <dbReference type="ChEBI" id="CHEBI:49883"/>
        <label>2</label>
    </ligand>
</feature>
<feature type="binding site" evidence="13">
    <location>
        <position position="283"/>
    </location>
    <ligand>
        <name>[3Fe-4S] cluster</name>
        <dbReference type="ChEBI" id="CHEBI:21137"/>
    </ligand>
</feature>
<evidence type="ECO:0000256" key="2">
    <source>
        <dbReference type="ARBA" id="ARBA00001966"/>
    </source>
</evidence>
<comment type="similarity">
    <text evidence="4">Belongs to the [NiFe]/[NiFeSe] hydrogenase small subunit family.</text>
</comment>